<reference evidence="2" key="1">
    <citation type="submission" date="2010-03" db="EMBL/GenBank/DDBJ databases">
        <title>Complete sequence of Mobiluncus curtisii ATCC 43063.</title>
        <authorList>
            <person name="Muzny D."/>
            <person name="Qin X."/>
            <person name="Deng J."/>
            <person name="Jiang H."/>
            <person name="Liu Y."/>
            <person name="Qu J."/>
            <person name="Song X.-Z."/>
            <person name="Zhang L."/>
            <person name="Thornton R."/>
            <person name="Coyle M."/>
            <person name="Francisco L."/>
            <person name="Jackson L."/>
            <person name="Javaid M."/>
            <person name="Korchina V."/>
            <person name="Kovar C."/>
            <person name="Mata R."/>
            <person name="Mathew T."/>
            <person name="Ngo R."/>
            <person name="Nguyen L."/>
            <person name="Nguyen N."/>
            <person name="Okwuonu G."/>
            <person name="Ongeri F."/>
            <person name="Pham C."/>
            <person name="Simmons D."/>
            <person name="Wilczek-Boney K."/>
            <person name="Hale W."/>
            <person name="Jakkamsetti A."/>
            <person name="Pham P."/>
            <person name="Ruth R."/>
            <person name="San Lucas F."/>
            <person name="Warren J."/>
            <person name="Zhang J."/>
            <person name="Zhao Z."/>
            <person name="Zhou C."/>
            <person name="Zhu D."/>
            <person name="Lee S."/>
            <person name="Bess C."/>
            <person name="Blankenburg K."/>
            <person name="Forbes L."/>
            <person name="Fu Q."/>
            <person name="Gubbala S."/>
            <person name="Hirani K."/>
            <person name="Jayaseelan J.C."/>
            <person name="Lara F."/>
            <person name="Munidasa M."/>
            <person name="Palculict T."/>
            <person name="Patil S."/>
            <person name="Pu L.-L."/>
            <person name="Saada N."/>
            <person name="Tang L."/>
            <person name="Weissenberger G."/>
            <person name="Zhu Y."/>
            <person name="Hemphill L."/>
            <person name="Shang Y."/>
            <person name="Youmans B."/>
            <person name="Ayvaz T."/>
            <person name="Ross M."/>
            <person name="Santibanez J."/>
            <person name="Aqrawi P."/>
            <person name="Gross S."/>
            <person name="Joshi V."/>
            <person name="Fowler G."/>
            <person name="Nazareth L."/>
            <person name="Reid J."/>
            <person name="Worley K."/>
            <person name="Petrosino J."/>
            <person name="Highlander S."/>
            <person name="Gibbs R."/>
            <person name="Gibbs R."/>
        </authorList>
    </citation>
    <scope>NUCLEOTIDE SEQUENCE [LARGE SCALE GENOMIC DNA]</scope>
    <source>
        <strain evidence="2">ATCC 43063 / DSM 2711 / V125</strain>
    </source>
</reference>
<gene>
    <name evidence="1" type="ordered locus">HMPREF0573_10078</name>
</gene>
<dbReference type="STRING" id="548479.HMPREF0573_10078"/>
<organism evidence="1 2">
    <name type="scientific">Mobiluncus curtisii (strain ATCC 43063 / DSM 2711 / V125)</name>
    <name type="common">Falcivibrio vaginalis</name>
    <dbReference type="NCBI Taxonomy" id="548479"/>
    <lineage>
        <taxon>Bacteria</taxon>
        <taxon>Bacillati</taxon>
        <taxon>Actinomycetota</taxon>
        <taxon>Actinomycetes</taxon>
        <taxon>Actinomycetales</taxon>
        <taxon>Actinomycetaceae</taxon>
        <taxon>Mobiluncus</taxon>
    </lineage>
</organism>
<dbReference type="HOGENOM" id="CLU_3292539_0_0_11"/>
<evidence type="ECO:0000313" key="1">
    <source>
        <dbReference type="EMBL" id="ADI66397.1"/>
    </source>
</evidence>
<keyword evidence="2" id="KW-1185">Reference proteome</keyword>
<dbReference type="AlphaFoldDB" id="D6ZI48"/>
<name>D6ZI48_MOBCV</name>
<proteinExistence type="predicted"/>
<evidence type="ECO:0000313" key="2">
    <source>
        <dbReference type="Proteomes" id="UP000006742"/>
    </source>
</evidence>
<dbReference type="EMBL" id="CP001992">
    <property type="protein sequence ID" value="ADI66397.1"/>
    <property type="molecule type" value="Genomic_DNA"/>
</dbReference>
<dbReference type="KEGG" id="mcu:HMPREF0573_10078"/>
<dbReference type="Proteomes" id="UP000006742">
    <property type="component" value="Chromosome"/>
</dbReference>
<protein>
    <submittedName>
        <fullName evidence="1">Uncharacterized protein</fullName>
    </submittedName>
</protein>
<accession>D6ZI48</accession>
<sequence>MPRFQNVYRRFGISHCGKVKDFGSGVGARFTIAGRLASFG</sequence>